<evidence type="ECO:0000313" key="2">
    <source>
        <dbReference type="Proteomes" id="UP000593580"/>
    </source>
</evidence>
<gene>
    <name evidence="1" type="ORF">FM071_09380</name>
</gene>
<name>A0A7M1B9X0_9BACT</name>
<evidence type="ECO:0000313" key="1">
    <source>
        <dbReference type="EMBL" id="QOP46493.1"/>
    </source>
</evidence>
<dbReference type="KEGG" id="spal:FM071_09380"/>
<proteinExistence type="predicted"/>
<dbReference type="Proteomes" id="UP000593580">
    <property type="component" value="Chromosome"/>
</dbReference>
<reference evidence="1 2" key="1">
    <citation type="submission" date="2019-07" db="EMBL/GenBank/DDBJ databases">
        <title>Sulfurimonas paralvinellae sp. nov., a novel mesophilic, hydrogen- and sulfur-oxidizing chemolithoautotroph within the Epsilonproteo- bacteria isolated from a deep-sea hydrothermal vent polychaete nest, reclassification of Thiomicrospira denitrificans as Sulfurimonas denitrificans comb. nov. and emended description of the genus Sulfurimonas.</title>
        <authorList>
            <person name="Wang S."/>
            <person name="Jiang L."/>
            <person name="Shao Z."/>
        </authorList>
    </citation>
    <scope>NUCLEOTIDE SEQUENCE [LARGE SCALE GENOMIC DNA]</scope>
    <source>
        <strain evidence="1 2">GO25</strain>
    </source>
</reference>
<dbReference type="AlphaFoldDB" id="A0A7M1B9X0"/>
<organism evidence="1 2">
    <name type="scientific">Sulfurimonas paralvinellae</name>
    <dbReference type="NCBI Taxonomy" id="317658"/>
    <lineage>
        <taxon>Bacteria</taxon>
        <taxon>Pseudomonadati</taxon>
        <taxon>Campylobacterota</taxon>
        <taxon>Epsilonproteobacteria</taxon>
        <taxon>Campylobacterales</taxon>
        <taxon>Sulfurimonadaceae</taxon>
        <taxon>Sulfurimonas</taxon>
    </lineage>
</organism>
<evidence type="ECO:0008006" key="3">
    <source>
        <dbReference type="Google" id="ProtNLM"/>
    </source>
</evidence>
<dbReference type="PROSITE" id="PS51257">
    <property type="entry name" value="PROKAR_LIPOPROTEIN"/>
    <property type="match status" value="1"/>
</dbReference>
<dbReference type="RefSeq" id="WP_193110753.1">
    <property type="nucleotide sequence ID" value="NZ_CP041406.1"/>
</dbReference>
<accession>A0A7M1B9X0</accession>
<keyword evidence="2" id="KW-1185">Reference proteome</keyword>
<sequence>MKYIIAIIAFISLLGLSGCGYKEGVRTAAAKSHLYFTGDTSNVLVSIDNSEKFPVKSGIDHLYNVAPGKHLVQVYRDDKLIVKIEIFVSDGVSKEIEVR</sequence>
<dbReference type="EMBL" id="CP041406">
    <property type="protein sequence ID" value="QOP46493.1"/>
    <property type="molecule type" value="Genomic_DNA"/>
</dbReference>
<protein>
    <recommendedName>
        <fullName evidence="3">Lipoprotein</fullName>
    </recommendedName>
</protein>